<dbReference type="AlphaFoldDB" id="A0A371HXE5"/>
<evidence type="ECO:0000256" key="1">
    <source>
        <dbReference type="SAM" id="Coils"/>
    </source>
</evidence>
<sequence>MASYKSFKSRFVKIQATKAGHFCIDPRPLPLYWQEPPKFKGLVRGQLSLEAKVDWKILDSLPRGMNCKDIVSWISSNNATLCLKRMLKKQGVNMAELIKKTRLTNDARSTSRKVPNATTNIAATEKKFAAVVAEKDSALVVEKLTALAMSDKEAGKRKADSTTTKEAAAKKGKTVVPPPPPLPIQSKGKVVVTSGPFLMRLWFDVRGLFPTNRISLHDRGLLVSVGADNSIDMMTAYMARSMASLEVWRGLVRKAEHIVAKEAINKKELEKDQKARVGSLAEVQRMKEDSQKAQAEIEDLKAKLTASQAESASLKTKTAEAKTAATESEVGKLKEENVELADRVACLEGAFRQIALLHPDFDLSPYDMTKEVRDGKLISLLDSPQK</sequence>
<organism evidence="3 4">
    <name type="scientific">Mucuna pruriens</name>
    <name type="common">Velvet bean</name>
    <name type="synonym">Dolichos pruriens</name>
    <dbReference type="NCBI Taxonomy" id="157652"/>
    <lineage>
        <taxon>Eukaryota</taxon>
        <taxon>Viridiplantae</taxon>
        <taxon>Streptophyta</taxon>
        <taxon>Embryophyta</taxon>
        <taxon>Tracheophyta</taxon>
        <taxon>Spermatophyta</taxon>
        <taxon>Magnoliopsida</taxon>
        <taxon>eudicotyledons</taxon>
        <taxon>Gunneridae</taxon>
        <taxon>Pentapetalae</taxon>
        <taxon>rosids</taxon>
        <taxon>fabids</taxon>
        <taxon>Fabales</taxon>
        <taxon>Fabaceae</taxon>
        <taxon>Papilionoideae</taxon>
        <taxon>50 kb inversion clade</taxon>
        <taxon>NPAAA clade</taxon>
        <taxon>indigoferoid/millettioid clade</taxon>
        <taxon>Phaseoleae</taxon>
        <taxon>Mucuna</taxon>
    </lineage>
</organism>
<comment type="caution">
    <text evidence="3">The sequence shown here is derived from an EMBL/GenBank/DDBJ whole genome shotgun (WGS) entry which is preliminary data.</text>
</comment>
<keyword evidence="4" id="KW-1185">Reference proteome</keyword>
<evidence type="ECO:0000313" key="4">
    <source>
        <dbReference type="Proteomes" id="UP000257109"/>
    </source>
</evidence>
<dbReference type="Proteomes" id="UP000257109">
    <property type="component" value="Unassembled WGS sequence"/>
</dbReference>
<feature type="region of interest" description="Disordered" evidence="2">
    <location>
        <begin position="153"/>
        <end position="182"/>
    </location>
</feature>
<dbReference type="EMBL" id="QJKJ01001475">
    <property type="protein sequence ID" value="RDY07403.1"/>
    <property type="molecule type" value="Genomic_DNA"/>
</dbReference>
<feature type="coiled-coil region" evidence="1">
    <location>
        <begin position="252"/>
        <end position="317"/>
    </location>
</feature>
<name>A0A371HXE5_MUCPR</name>
<accession>A0A371HXE5</accession>
<reference evidence="3" key="1">
    <citation type="submission" date="2018-05" db="EMBL/GenBank/DDBJ databases">
        <title>Draft genome of Mucuna pruriens seed.</title>
        <authorList>
            <person name="Nnadi N.E."/>
            <person name="Vos R."/>
            <person name="Hasami M.H."/>
            <person name="Devisetty U.K."/>
            <person name="Aguiy J.C."/>
        </authorList>
    </citation>
    <scope>NUCLEOTIDE SEQUENCE [LARGE SCALE GENOMIC DNA]</scope>
    <source>
        <strain evidence="3">JCA_2017</strain>
    </source>
</reference>
<proteinExistence type="predicted"/>
<keyword evidence="1" id="KW-0175">Coiled coil</keyword>
<evidence type="ECO:0000313" key="3">
    <source>
        <dbReference type="EMBL" id="RDY07403.1"/>
    </source>
</evidence>
<protein>
    <submittedName>
        <fullName evidence="3">Uncharacterized protein</fullName>
    </submittedName>
</protein>
<gene>
    <name evidence="3" type="ORF">CR513_08499</name>
</gene>
<evidence type="ECO:0000256" key="2">
    <source>
        <dbReference type="SAM" id="MobiDB-lite"/>
    </source>
</evidence>
<dbReference type="OrthoDB" id="1460611at2759"/>
<feature type="non-terminal residue" evidence="3">
    <location>
        <position position="1"/>
    </location>
</feature>